<evidence type="ECO:0000256" key="1">
    <source>
        <dbReference type="SAM" id="Phobius"/>
    </source>
</evidence>
<keyword evidence="1" id="KW-0812">Transmembrane</keyword>
<reference evidence="2" key="1">
    <citation type="journal article" date="2018" name="Genome Announc.">
        <title>Draft Genome Sequence of Mycobacterium montefiorense Isolated from Japanese Black Salamander (Hynobius nigrescens).</title>
        <authorList>
            <person name="Fukano H."/>
            <person name="Yoshida M."/>
            <person name="Shimizu A."/>
            <person name="Iwao H."/>
            <person name="Katayama Y."/>
            <person name="Omatsu T."/>
            <person name="Mizutani T."/>
            <person name="Kurata O."/>
            <person name="Wada S."/>
            <person name="Hoshino Y."/>
        </authorList>
    </citation>
    <scope>NUCLEOTIDE SEQUENCE</scope>
    <source>
        <strain evidence="2">BS</strain>
    </source>
</reference>
<evidence type="ECO:0000313" key="2">
    <source>
        <dbReference type="EMBL" id="GBG37686.1"/>
    </source>
</evidence>
<evidence type="ECO:0000313" key="3">
    <source>
        <dbReference type="EMBL" id="GKU73262.1"/>
    </source>
</evidence>
<reference evidence="4" key="2">
    <citation type="submission" date="2018-04" db="EMBL/GenBank/DDBJ databases">
        <title>Draft genome sequence of Mycobacterium montefiorense isolated from Japanese black salamander.</title>
        <authorList>
            <person name="Fukano H."/>
            <person name="Yoshida M."/>
            <person name="Shimizu A."/>
            <person name="Iwao H."/>
            <person name="Kurata O."/>
            <person name="Katayama Y."/>
            <person name="Omatsu T."/>
            <person name="Mizutani T."/>
            <person name="Wada S."/>
            <person name="Hoshino Y."/>
        </authorList>
    </citation>
    <scope>NUCLEOTIDE SEQUENCE [LARGE SCALE GENOMIC DNA]</scope>
    <source>
        <strain evidence="4">BS</strain>
    </source>
</reference>
<accession>A0AA37PMY3</accession>
<feature type="transmembrane region" description="Helical" evidence="1">
    <location>
        <begin position="61"/>
        <end position="80"/>
    </location>
</feature>
<keyword evidence="1" id="KW-1133">Transmembrane helix</keyword>
<sequence length="214" mass="22846">MATTRGAALWVVAAIGYLALEAVAAAGFEPGYSYAHNYISDLGVSRGKLIHGQMVYSPRAYLMHIAFYLQGMLFFLGASLMVGVSDNRRARIFLGTVAVNAVGNFVIGTIHSGSVHIVGAVLAIVAGNAAILTGITAIRVVAERPWYRRISKLLAALGLLSMVVLMLNSATAKTILLPDGAWERASVYSITLWQLLTGACLLATRRRQAGRLGR</sequence>
<feature type="transmembrane region" description="Helical" evidence="1">
    <location>
        <begin position="185"/>
        <end position="204"/>
    </location>
</feature>
<dbReference type="InterPro" id="IPR009339">
    <property type="entry name" value="DUF998"/>
</dbReference>
<reference evidence="3" key="4">
    <citation type="submission" date="2022-04" db="EMBL/GenBank/DDBJ databases">
        <authorList>
            <person name="Komine T."/>
            <person name="Fukano H."/>
            <person name="Wada S."/>
        </authorList>
    </citation>
    <scope>NUCLEOTIDE SEQUENCE</scope>
    <source>
        <strain evidence="3">NJB18185</strain>
    </source>
</reference>
<protein>
    <recommendedName>
        <fullName evidence="6">DUF998 domain-containing protein</fullName>
    </recommendedName>
</protein>
<comment type="caution">
    <text evidence="3">The sequence shown here is derived from an EMBL/GenBank/DDBJ whole genome shotgun (WGS) entry which is preliminary data.</text>
</comment>
<keyword evidence="4" id="KW-1185">Reference proteome</keyword>
<evidence type="ECO:0000313" key="5">
    <source>
        <dbReference type="Proteomes" id="UP001139505"/>
    </source>
</evidence>
<organism evidence="3 5">
    <name type="scientific">Mycobacterium montefiorense</name>
    <dbReference type="NCBI Taxonomy" id="154654"/>
    <lineage>
        <taxon>Bacteria</taxon>
        <taxon>Bacillati</taxon>
        <taxon>Actinomycetota</taxon>
        <taxon>Actinomycetes</taxon>
        <taxon>Mycobacteriales</taxon>
        <taxon>Mycobacteriaceae</taxon>
        <taxon>Mycobacterium</taxon>
        <taxon>Mycobacterium simiae complex</taxon>
    </lineage>
</organism>
<dbReference type="EMBL" id="BQYH01000021">
    <property type="protein sequence ID" value="GKU73262.1"/>
    <property type="molecule type" value="Genomic_DNA"/>
</dbReference>
<dbReference type="AlphaFoldDB" id="A0AA37PMY3"/>
<reference evidence="3" key="3">
    <citation type="journal article" date="2022" name="Microbiol. Resour. Announc.">
        <title>Draft Genome Sequences of Eight Mycobacterium montefiorense Strains Isolated from Salamanders in Captivity.</title>
        <authorList>
            <person name="Komine T."/>
            <person name="Ihara H."/>
            <person name="Fukano H."/>
            <person name="Hoshino Y."/>
            <person name="Kurata O."/>
            <person name="Wada S."/>
        </authorList>
    </citation>
    <scope>NUCLEOTIDE SEQUENCE</scope>
    <source>
        <strain evidence="3">NJB18185</strain>
    </source>
</reference>
<name>A0AA37PMY3_9MYCO</name>
<gene>
    <name evidence="2" type="ORF">MmonteBS_20580</name>
    <name evidence="3" type="ORF">NJB18185_30330</name>
</gene>
<dbReference type="Proteomes" id="UP001139505">
    <property type="component" value="Unassembled WGS sequence"/>
</dbReference>
<dbReference type="Pfam" id="PF06197">
    <property type="entry name" value="DUF998"/>
    <property type="match status" value="1"/>
</dbReference>
<dbReference type="RefSeq" id="WP_108921846.1">
    <property type="nucleotide sequence ID" value="NZ_BFCH01000017.1"/>
</dbReference>
<dbReference type="Proteomes" id="UP000245060">
    <property type="component" value="Unassembled WGS sequence"/>
</dbReference>
<evidence type="ECO:0000313" key="4">
    <source>
        <dbReference type="Proteomes" id="UP000245060"/>
    </source>
</evidence>
<proteinExistence type="predicted"/>
<keyword evidence="1" id="KW-0472">Membrane</keyword>
<feature type="transmembrane region" description="Helical" evidence="1">
    <location>
        <begin position="153"/>
        <end position="173"/>
    </location>
</feature>
<dbReference type="EMBL" id="BFCH01000017">
    <property type="protein sequence ID" value="GBG37686.1"/>
    <property type="molecule type" value="Genomic_DNA"/>
</dbReference>
<feature type="transmembrane region" description="Helical" evidence="1">
    <location>
        <begin position="117"/>
        <end position="141"/>
    </location>
</feature>
<evidence type="ECO:0008006" key="6">
    <source>
        <dbReference type="Google" id="ProtNLM"/>
    </source>
</evidence>
<feature type="transmembrane region" description="Helical" evidence="1">
    <location>
        <begin position="92"/>
        <end position="111"/>
    </location>
</feature>